<dbReference type="SUPFAM" id="SSF46785">
    <property type="entry name" value="Winged helix' DNA-binding domain"/>
    <property type="match status" value="1"/>
</dbReference>
<feature type="domain" description="HTH crp-type" evidence="5">
    <location>
        <begin position="151"/>
        <end position="218"/>
    </location>
</feature>
<organism evidence="6 7">
    <name type="scientific">Candidatus Bacteroides merdipullorum</name>
    <dbReference type="NCBI Taxonomy" id="2838474"/>
    <lineage>
        <taxon>Bacteria</taxon>
        <taxon>Pseudomonadati</taxon>
        <taxon>Bacteroidota</taxon>
        <taxon>Bacteroidia</taxon>
        <taxon>Bacteroidales</taxon>
        <taxon>Bacteroidaceae</taxon>
        <taxon>Bacteroides</taxon>
    </lineage>
</organism>
<dbReference type="CDD" id="cd00038">
    <property type="entry name" value="CAP_ED"/>
    <property type="match status" value="1"/>
</dbReference>
<dbReference type="EMBL" id="DXCK01000090">
    <property type="protein sequence ID" value="HIZ01870.1"/>
    <property type="molecule type" value="Genomic_DNA"/>
</dbReference>
<dbReference type="GO" id="GO:0006355">
    <property type="term" value="P:regulation of DNA-templated transcription"/>
    <property type="evidence" value="ECO:0007669"/>
    <property type="project" value="InterPro"/>
</dbReference>
<keyword evidence="1" id="KW-0805">Transcription regulation</keyword>
<dbReference type="GO" id="GO:0003677">
    <property type="term" value="F:DNA binding"/>
    <property type="evidence" value="ECO:0007669"/>
    <property type="project" value="UniProtKB-KW"/>
</dbReference>
<dbReference type="AlphaFoldDB" id="A0A9D2A5M6"/>
<sequence length="222" mass="25602">MDYSMFDTLLQLPLFQGLSLEDLTNILAKVKLQFVKWKAGATIAKKDEPCTQLTFILRGKINVTTPATDHLYQFVESYEAPYLIEPQAMFGMYTHYVSSYTAEETTDTVSISKIFVSSELFKYEIFRLNYLNIISNRTQTLRSRLWTPYNGDVGQRIIHFIANRVERPYGKKLLKIKMEDLARIVNDTRLNVSHALNAMQDDGLVELHRGEIVIPRLEDLIG</sequence>
<accession>A0A9D2A5M6</accession>
<dbReference type="SUPFAM" id="SSF51206">
    <property type="entry name" value="cAMP-binding domain-like"/>
    <property type="match status" value="1"/>
</dbReference>
<evidence type="ECO:0000256" key="2">
    <source>
        <dbReference type="ARBA" id="ARBA00023125"/>
    </source>
</evidence>
<evidence type="ECO:0000313" key="7">
    <source>
        <dbReference type="Proteomes" id="UP000824023"/>
    </source>
</evidence>
<dbReference type="InterPro" id="IPR014710">
    <property type="entry name" value="RmlC-like_jellyroll"/>
</dbReference>
<gene>
    <name evidence="6" type="ORF">H9819_06415</name>
</gene>
<name>A0A9D2A5M6_9BACE</name>
<reference evidence="6" key="1">
    <citation type="journal article" date="2021" name="PeerJ">
        <title>Extensive microbial diversity within the chicken gut microbiome revealed by metagenomics and culture.</title>
        <authorList>
            <person name="Gilroy R."/>
            <person name="Ravi A."/>
            <person name="Getino M."/>
            <person name="Pursley I."/>
            <person name="Horton D.L."/>
            <person name="Alikhan N.F."/>
            <person name="Baker D."/>
            <person name="Gharbi K."/>
            <person name="Hall N."/>
            <person name="Watson M."/>
            <person name="Adriaenssens E.M."/>
            <person name="Foster-Nyarko E."/>
            <person name="Jarju S."/>
            <person name="Secka A."/>
            <person name="Antonio M."/>
            <person name="Oren A."/>
            <person name="Chaudhuri R.R."/>
            <person name="La Ragione R."/>
            <person name="Hildebrand F."/>
            <person name="Pallen M.J."/>
        </authorList>
    </citation>
    <scope>NUCLEOTIDE SEQUENCE</scope>
    <source>
        <strain evidence="6">ChiHjej12B11-24981</strain>
    </source>
</reference>
<dbReference type="InterPro" id="IPR012318">
    <property type="entry name" value="HTH_CRP"/>
</dbReference>
<reference evidence="6" key="2">
    <citation type="submission" date="2021-04" db="EMBL/GenBank/DDBJ databases">
        <authorList>
            <person name="Gilroy R."/>
        </authorList>
    </citation>
    <scope>NUCLEOTIDE SEQUENCE</scope>
    <source>
        <strain evidence="6">ChiHjej12B11-24981</strain>
    </source>
</reference>
<evidence type="ECO:0000259" key="5">
    <source>
        <dbReference type="PROSITE" id="PS51063"/>
    </source>
</evidence>
<proteinExistence type="predicted"/>
<dbReference type="Pfam" id="PF13545">
    <property type="entry name" value="HTH_Crp_2"/>
    <property type="match status" value="1"/>
</dbReference>
<dbReference type="PROSITE" id="PS51063">
    <property type="entry name" value="HTH_CRP_2"/>
    <property type="match status" value="1"/>
</dbReference>
<keyword evidence="2" id="KW-0238">DNA-binding</keyword>
<dbReference type="InterPro" id="IPR018490">
    <property type="entry name" value="cNMP-bd_dom_sf"/>
</dbReference>
<dbReference type="PROSITE" id="PS50042">
    <property type="entry name" value="CNMP_BINDING_3"/>
    <property type="match status" value="1"/>
</dbReference>
<dbReference type="InterPro" id="IPR000595">
    <property type="entry name" value="cNMP-bd_dom"/>
</dbReference>
<dbReference type="Gene3D" id="2.60.120.10">
    <property type="entry name" value="Jelly Rolls"/>
    <property type="match status" value="1"/>
</dbReference>
<evidence type="ECO:0000313" key="6">
    <source>
        <dbReference type="EMBL" id="HIZ01870.1"/>
    </source>
</evidence>
<protein>
    <submittedName>
        <fullName evidence="6">Crp/Fnr family transcriptional regulator</fullName>
    </submittedName>
</protein>
<feature type="domain" description="Cyclic nucleotide-binding" evidence="4">
    <location>
        <begin position="14"/>
        <end position="64"/>
    </location>
</feature>
<keyword evidence="3" id="KW-0804">Transcription</keyword>
<dbReference type="InterPro" id="IPR036390">
    <property type="entry name" value="WH_DNA-bd_sf"/>
</dbReference>
<dbReference type="Proteomes" id="UP000824023">
    <property type="component" value="Unassembled WGS sequence"/>
</dbReference>
<evidence type="ECO:0000256" key="1">
    <source>
        <dbReference type="ARBA" id="ARBA00023015"/>
    </source>
</evidence>
<comment type="caution">
    <text evidence="6">The sequence shown here is derived from an EMBL/GenBank/DDBJ whole genome shotgun (WGS) entry which is preliminary data.</text>
</comment>
<evidence type="ECO:0000256" key="3">
    <source>
        <dbReference type="ARBA" id="ARBA00023163"/>
    </source>
</evidence>
<evidence type="ECO:0000259" key="4">
    <source>
        <dbReference type="PROSITE" id="PS50042"/>
    </source>
</evidence>